<reference evidence="1" key="1">
    <citation type="submission" date="2023-04" db="EMBL/GenBank/DDBJ databases">
        <authorList>
            <person name="Vijverberg K."/>
            <person name="Xiong W."/>
            <person name="Schranz E."/>
        </authorList>
    </citation>
    <scope>NUCLEOTIDE SEQUENCE</scope>
</reference>
<dbReference type="EMBL" id="OX465078">
    <property type="protein sequence ID" value="CAI9272975.1"/>
    <property type="molecule type" value="Genomic_DNA"/>
</dbReference>
<proteinExistence type="predicted"/>
<sequence>MYPQSVTSMKQAQRAMMGGEILAASGVAVRSPTRSSSAVETTTTYIASLWCPLANLTPQVAIVTTTPHIIATQQIEIPVSRQQSFPNTSGTETWILHNIQPQPQYSSMVYIYITMVGLSDVPLFIQQLPIFNPFVQQTPGSILELS</sequence>
<gene>
    <name evidence="1" type="ORF">LSALG_LOCUS13146</name>
</gene>
<protein>
    <submittedName>
        <fullName evidence="1">Uncharacterized protein</fullName>
    </submittedName>
</protein>
<evidence type="ECO:0000313" key="2">
    <source>
        <dbReference type="Proteomes" id="UP001177003"/>
    </source>
</evidence>
<accession>A0AA35YFF9</accession>
<dbReference type="AlphaFoldDB" id="A0AA35YFF9"/>
<organism evidence="1 2">
    <name type="scientific">Lactuca saligna</name>
    <name type="common">Willowleaf lettuce</name>
    <dbReference type="NCBI Taxonomy" id="75948"/>
    <lineage>
        <taxon>Eukaryota</taxon>
        <taxon>Viridiplantae</taxon>
        <taxon>Streptophyta</taxon>
        <taxon>Embryophyta</taxon>
        <taxon>Tracheophyta</taxon>
        <taxon>Spermatophyta</taxon>
        <taxon>Magnoliopsida</taxon>
        <taxon>eudicotyledons</taxon>
        <taxon>Gunneridae</taxon>
        <taxon>Pentapetalae</taxon>
        <taxon>asterids</taxon>
        <taxon>campanulids</taxon>
        <taxon>Asterales</taxon>
        <taxon>Asteraceae</taxon>
        <taxon>Cichorioideae</taxon>
        <taxon>Cichorieae</taxon>
        <taxon>Lactucinae</taxon>
        <taxon>Lactuca</taxon>
    </lineage>
</organism>
<keyword evidence="2" id="KW-1185">Reference proteome</keyword>
<evidence type="ECO:0000313" key="1">
    <source>
        <dbReference type="EMBL" id="CAI9272975.1"/>
    </source>
</evidence>
<name>A0AA35YFF9_LACSI</name>
<dbReference type="Proteomes" id="UP001177003">
    <property type="component" value="Chromosome 2"/>
</dbReference>